<proteinExistence type="predicted"/>
<name>A0A7W5FN29_9BACL</name>
<comment type="caution">
    <text evidence="1">The sequence shown here is derived from an EMBL/GenBank/DDBJ whole genome shotgun (WGS) entry which is preliminary data.</text>
</comment>
<protein>
    <submittedName>
        <fullName evidence="1">Uncharacterized protein</fullName>
    </submittedName>
</protein>
<dbReference type="EMBL" id="JACHXK010000005">
    <property type="protein sequence ID" value="MBB3110712.1"/>
    <property type="molecule type" value="Genomic_DNA"/>
</dbReference>
<evidence type="ECO:0000313" key="2">
    <source>
        <dbReference type="Proteomes" id="UP000570361"/>
    </source>
</evidence>
<keyword evidence="2" id="KW-1185">Reference proteome</keyword>
<dbReference type="Proteomes" id="UP000570361">
    <property type="component" value="Unassembled WGS sequence"/>
</dbReference>
<evidence type="ECO:0000313" key="1">
    <source>
        <dbReference type="EMBL" id="MBB3110712.1"/>
    </source>
</evidence>
<accession>A0A7W5FN29</accession>
<sequence length="77" mass="8747">MAVRAAAAAVVRSAEGVKILPLNNDNQLEEEQADCLFLFFVPKFRDVVFWEGDDGSFIFFAIRDLIYFGRHLSYKAS</sequence>
<reference evidence="1 2" key="1">
    <citation type="submission" date="2020-08" db="EMBL/GenBank/DDBJ databases">
        <title>Genomic Encyclopedia of Type Strains, Phase III (KMG-III): the genomes of soil and plant-associated and newly described type strains.</title>
        <authorList>
            <person name="Whitman W."/>
        </authorList>
    </citation>
    <scope>NUCLEOTIDE SEQUENCE [LARGE SCALE GENOMIC DNA]</scope>
    <source>
        <strain evidence="1 2">CECT 5862</strain>
    </source>
</reference>
<dbReference type="AlphaFoldDB" id="A0A7W5FN29"/>
<organism evidence="1 2">
    <name type="scientific">Paenibacillus phyllosphaerae</name>
    <dbReference type="NCBI Taxonomy" id="274593"/>
    <lineage>
        <taxon>Bacteria</taxon>
        <taxon>Bacillati</taxon>
        <taxon>Bacillota</taxon>
        <taxon>Bacilli</taxon>
        <taxon>Bacillales</taxon>
        <taxon>Paenibacillaceae</taxon>
        <taxon>Paenibacillus</taxon>
    </lineage>
</organism>
<gene>
    <name evidence="1" type="ORF">FHS18_002779</name>
</gene>